<evidence type="ECO:0000256" key="1">
    <source>
        <dbReference type="SAM" id="MobiDB-lite"/>
    </source>
</evidence>
<evidence type="ECO:0000313" key="2">
    <source>
        <dbReference type="EMBL" id="KAK8955994.1"/>
    </source>
</evidence>
<accession>A0ABR2M2E1</accession>
<organism evidence="2 3">
    <name type="scientific">Platanthera guangdongensis</name>
    <dbReference type="NCBI Taxonomy" id="2320717"/>
    <lineage>
        <taxon>Eukaryota</taxon>
        <taxon>Viridiplantae</taxon>
        <taxon>Streptophyta</taxon>
        <taxon>Embryophyta</taxon>
        <taxon>Tracheophyta</taxon>
        <taxon>Spermatophyta</taxon>
        <taxon>Magnoliopsida</taxon>
        <taxon>Liliopsida</taxon>
        <taxon>Asparagales</taxon>
        <taxon>Orchidaceae</taxon>
        <taxon>Orchidoideae</taxon>
        <taxon>Orchideae</taxon>
        <taxon>Orchidinae</taxon>
        <taxon>Platanthera</taxon>
    </lineage>
</organism>
<feature type="compositionally biased region" description="Basic and acidic residues" evidence="1">
    <location>
        <begin position="1"/>
        <end position="19"/>
    </location>
</feature>
<dbReference type="EMBL" id="JBBWWR010000013">
    <property type="protein sequence ID" value="KAK8955994.1"/>
    <property type="molecule type" value="Genomic_DNA"/>
</dbReference>
<protein>
    <submittedName>
        <fullName evidence="2">Uncharacterized protein</fullName>
    </submittedName>
</protein>
<name>A0ABR2M2E1_9ASPA</name>
<proteinExistence type="predicted"/>
<reference evidence="2 3" key="1">
    <citation type="journal article" date="2022" name="Nat. Plants">
        <title>Genomes of leafy and leafless Platanthera orchids illuminate the evolution of mycoheterotrophy.</title>
        <authorList>
            <person name="Li M.H."/>
            <person name="Liu K.W."/>
            <person name="Li Z."/>
            <person name="Lu H.C."/>
            <person name="Ye Q.L."/>
            <person name="Zhang D."/>
            <person name="Wang J.Y."/>
            <person name="Li Y.F."/>
            <person name="Zhong Z.M."/>
            <person name="Liu X."/>
            <person name="Yu X."/>
            <person name="Liu D.K."/>
            <person name="Tu X.D."/>
            <person name="Liu B."/>
            <person name="Hao Y."/>
            <person name="Liao X.Y."/>
            <person name="Jiang Y.T."/>
            <person name="Sun W.H."/>
            <person name="Chen J."/>
            <person name="Chen Y.Q."/>
            <person name="Ai Y."/>
            <person name="Zhai J.W."/>
            <person name="Wu S.S."/>
            <person name="Zhou Z."/>
            <person name="Hsiao Y.Y."/>
            <person name="Wu W.L."/>
            <person name="Chen Y.Y."/>
            <person name="Lin Y.F."/>
            <person name="Hsu J.L."/>
            <person name="Li C.Y."/>
            <person name="Wang Z.W."/>
            <person name="Zhao X."/>
            <person name="Zhong W.Y."/>
            <person name="Ma X.K."/>
            <person name="Ma L."/>
            <person name="Huang J."/>
            <person name="Chen G.Z."/>
            <person name="Huang M.Z."/>
            <person name="Huang L."/>
            <person name="Peng D.H."/>
            <person name="Luo Y.B."/>
            <person name="Zou S.Q."/>
            <person name="Chen S.P."/>
            <person name="Lan S."/>
            <person name="Tsai W.C."/>
            <person name="Van de Peer Y."/>
            <person name="Liu Z.J."/>
        </authorList>
    </citation>
    <scope>NUCLEOTIDE SEQUENCE [LARGE SCALE GENOMIC DNA]</scope>
    <source>
        <strain evidence="2">Lor288</strain>
    </source>
</reference>
<feature type="compositionally biased region" description="Basic and acidic residues" evidence="1">
    <location>
        <begin position="68"/>
        <end position="81"/>
    </location>
</feature>
<gene>
    <name evidence="2" type="ORF">KSP40_PGU021299</name>
</gene>
<feature type="region of interest" description="Disordered" evidence="1">
    <location>
        <begin position="1"/>
        <end position="32"/>
    </location>
</feature>
<evidence type="ECO:0000313" key="3">
    <source>
        <dbReference type="Proteomes" id="UP001412067"/>
    </source>
</evidence>
<sequence>MAPKRRFDPRSLYVSRDHIGTTNGQNMDSPSENENIVANISNINASTSHAHVDPLYDATTMAYFSSDESIHEDQVNNEEARNPSADEIETSNSTGK</sequence>
<comment type="caution">
    <text evidence="2">The sequence shown here is derived from an EMBL/GenBank/DDBJ whole genome shotgun (WGS) entry which is preliminary data.</text>
</comment>
<dbReference type="Proteomes" id="UP001412067">
    <property type="component" value="Unassembled WGS sequence"/>
</dbReference>
<keyword evidence="3" id="KW-1185">Reference proteome</keyword>
<feature type="compositionally biased region" description="Polar residues" evidence="1">
    <location>
        <begin position="20"/>
        <end position="30"/>
    </location>
</feature>
<feature type="region of interest" description="Disordered" evidence="1">
    <location>
        <begin position="67"/>
        <end position="96"/>
    </location>
</feature>